<dbReference type="HAMAP" id="MF_01334">
    <property type="entry name" value="Ribosomal_bL25_CTC"/>
    <property type="match status" value="1"/>
</dbReference>
<dbReference type="CDD" id="cd00495">
    <property type="entry name" value="Ribosomal_L25_TL5_CTC"/>
    <property type="match status" value="1"/>
</dbReference>
<dbReference type="RefSeq" id="WP_377473993.1">
    <property type="nucleotide sequence ID" value="NZ_JBHLWN010000110.1"/>
</dbReference>
<evidence type="ECO:0000256" key="6">
    <source>
        <dbReference type="SAM" id="MobiDB-lite"/>
    </source>
</evidence>
<evidence type="ECO:0000259" key="8">
    <source>
        <dbReference type="Pfam" id="PF14693"/>
    </source>
</evidence>
<name>A0ABV6DTZ3_9BACL</name>
<keyword evidence="2 5" id="KW-0694">RNA-binding</keyword>
<evidence type="ECO:0000256" key="1">
    <source>
        <dbReference type="ARBA" id="ARBA00022730"/>
    </source>
</evidence>
<evidence type="ECO:0000256" key="5">
    <source>
        <dbReference type="HAMAP-Rule" id="MF_01334"/>
    </source>
</evidence>
<dbReference type="InterPro" id="IPR011035">
    <property type="entry name" value="Ribosomal_bL25/Gln-tRNA_synth"/>
</dbReference>
<feature type="domain" description="Large ribosomal subunit protein bL25 L25" evidence="7">
    <location>
        <begin position="5"/>
        <end position="91"/>
    </location>
</feature>
<evidence type="ECO:0000313" key="10">
    <source>
        <dbReference type="Proteomes" id="UP001589776"/>
    </source>
</evidence>
<dbReference type="InterPro" id="IPR020057">
    <property type="entry name" value="Ribosomal_bL25_b-dom"/>
</dbReference>
<evidence type="ECO:0000313" key="9">
    <source>
        <dbReference type="EMBL" id="MFC0216128.1"/>
    </source>
</evidence>
<comment type="similarity">
    <text evidence="5">Belongs to the bacterial ribosomal protein bL25 family. CTC subfamily.</text>
</comment>
<dbReference type="Pfam" id="PF01386">
    <property type="entry name" value="Ribosomal_L25p"/>
    <property type="match status" value="1"/>
</dbReference>
<accession>A0ABV6DTZ3</accession>
<keyword evidence="10" id="KW-1185">Reference proteome</keyword>
<evidence type="ECO:0000256" key="3">
    <source>
        <dbReference type="ARBA" id="ARBA00022980"/>
    </source>
</evidence>
<dbReference type="SUPFAM" id="SSF50715">
    <property type="entry name" value="Ribosomal protein L25-like"/>
    <property type="match status" value="1"/>
</dbReference>
<comment type="function">
    <text evidence="5">This is one of the proteins that binds to the 5S RNA in the ribosome where it forms part of the central protuberance.</text>
</comment>
<keyword evidence="4 5" id="KW-0687">Ribonucleoprotein</keyword>
<dbReference type="Proteomes" id="UP001589776">
    <property type="component" value="Unassembled WGS sequence"/>
</dbReference>
<dbReference type="InterPro" id="IPR020056">
    <property type="entry name" value="Rbsml_bL25/Gln-tRNA_synth_N"/>
</dbReference>
<organism evidence="9 10">
    <name type="scientific">Paenibacillus chartarius</name>
    <dbReference type="NCBI Taxonomy" id="747481"/>
    <lineage>
        <taxon>Bacteria</taxon>
        <taxon>Bacillati</taxon>
        <taxon>Bacillota</taxon>
        <taxon>Bacilli</taxon>
        <taxon>Bacillales</taxon>
        <taxon>Paenibacillaceae</taxon>
        <taxon>Paenibacillus</taxon>
    </lineage>
</organism>
<comment type="subunit">
    <text evidence="5">Part of the 50S ribosomal subunit; part of the 5S rRNA/L5/L18/L25 subcomplex. Contacts the 5S rRNA. Binds to the 5S rRNA independently of L5 and L18.</text>
</comment>
<reference evidence="9 10" key="1">
    <citation type="submission" date="2024-09" db="EMBL/GenBank/DDBJ databases">
        <authorList>
            <person name="Sun Q."/>
            <person name="Mori K."/>
        </authorList>
    </citation>
    <scope>NUCLEOTIDE SEQUENCE [LARGE SCALE GENOMIC DNA]</scope>
    <source>
        <strain evidence="9 10">CCM 7759</strain>
    </source>
</reference>
<keyword evidence="3 5" id="KW-0689">Ribosomal protein</keyword>
<dbReference type="Gene3D" id="2.170.120.20">
    <property type="entry name" value="Ribosomal protein L25, beta domain"/>
    <property type="match status" value="1"/>
</dbReference>
<proteinExistence type="inferred from homology"/>
<gene>
    <name evidence="5" type="primary">rplY</name>
    <name evidence="5" type="synonym">ctc</name>
    <name evidence="9" type="ORF">ACFFK0_27405</name>
</gene>
<dbReference type="InterPro" id="IPR001021">
    <property type="entry name" value="Ribosomal_bL25_long"/>
</dbReference>
<dbReference type="PANTHER" id="PTHR33284">
    <property type="entry name" value="RIBOSOMAL PROTEIN L25/GLN-TRNA SYNTHETASE, ANTI-CODON-BINDING DOMAIN-CONTAINING PROTEIN"/>
    <property type="match status" value="1"/>
</dbReference>
<dbReference type="InterPro" id="IPR020930">
    <property type="entry name" value="Ribosomal_uL5_bac-type"/>
</dbReference>
<keyword evidence="1 5" id="KW-0699">rRNA-binding</keyword>
<evidence type="ECO:0000256" key="2">
    <source>
        <dbReference type="ARBA" id="ARBA00022884"/>
    </source>
</evidence>
<protein>
    <recommendedName>
        <fullName evidence="5">Large ribosomal subunit protein bL25</fullName>
    </recommendedName>
    <alternativeName>
        <fullName evidence="5">General stress protein CTC</fullName>
    </alternativeName>
</protein>
<dbReference type="Pfam" id="PF14693">
    <property type="entry name" value="Ribosomal_TL5_C"/>
    <property type="match status" value="1"/>
</dbReference>
<sequence length="214" mass="23143">MTISLKAEARDGLTKAEVKFLRREGKIPAVVYGKKVGSTSLLIDQKDLNQLLRSNRHAIVELDVPGSGTQPVMLSDVQRDKVTRELLHVDFHQINMDEPVRATVPLEFVGEAAGVKEGGMLQTILHELEVRCLPRDLPATLQIDVSELQLGESFLVSSIQLPAGLELKAEPDQPVVTVLAPQKAGTDEEIVDKESAGEPVAGAPTEADKVGETV</sequence>
<dbReference type="GO" id="GO:0005840">
    <property type="term" value="C:ribosome"/>
    <property type="evidence" value="ECO:0007669"/>
    <property type="project" value="UniProtKB-KW"/>
</dbReference>
<comment type="caution">
    <text evidence="9">The sequence shown here is derived from an EMBL/GenBank/DDBJ whole genome shotgun (WGS) entry which is preliminary data.</text>
</comment>
<dbReference type="NCBIfam" id="TIGR00731">
    <property type="entry name" value="bL25_bact_ctc"/>
    <property type="match status" value="1"/>
</dbReference>
<feature type="region of interest" description="Disordered" evidence="6">
    <location>
        <begin position="184"/>
        <end position="214"/>
    </location>
</feature>
<evidence type="ECO:0000259" key="7">
    <source>
        <dbReference type="Pfam" id="PF01386"/>
    </source>
</evidence>
<dbReference type="Gene3D" id="2.40.240.10">
    <property type="entry name" value="Ribosomal Protein L25, Chain P"/>
    <property type="match status" value="1"/>
</dbReference>
<dbReference type="InterPro" id="IPR037121">
    <property type="entry name" value="Ribosomal_bL25_C"/>
</dbReference>
<evidence type="ECO:0000256" key="4">
    <source>
        <dbReference type="ARBA" id="ARBA00023274"/>
    </source>
</evidence>
<dbReference type="InterPro" id="IPR029751">
    <property type="entry name" value="Ribosomal_L25_dom"/>
</dbReference>
<dbReference type="PANTHER" id="PTHR33284:SF1">
    <property type="entry name" value="RIBOSOMAL PROTEIN L25_GLN-TRNA SYNTHETASE, ANTI-CODON-BINDING DOMAIN-CONTAINING PROTEIN"/>
    <property type="match status" value="1"/>
</dbReference>
<dbReference type="EMBL" id="JBHLWN010000110">
    <property type="protein sequence ID" value="MFC0216128.1"/>
    <property type="molecule type" value="Genomic_DNA"/>
</dbReference>
<feature type="domain" description="Large ribosomal subunit protein bL25 beta" evidence="8">
    <location>
        <begin position="100"/>
        <end position="182"/>
    </location>
</feature>